<reference evidence="5 6" key="1">
    <citation type="submission" date="2013-11" db="EMBL/GenBank/DDBJ databases">
        <title>Metagenomic analysis of a methanogenic consortium involved in long chain n-alkane degradation.</title>
        <authorList>
            <person name="Davidova I.A."/>
            <person name="Callaghan A.V."/>
            <person name="Wawrik B."/>
            <person name="Pruitt S."/>
            <person name="Marks C."/>
            <person name="Duncan K.E."/>
            <person name="Suflita J.M."/>
        </authorList>
    </citation>
    <scope>NUCLEOTIDE SEQUENCE [LARGE SCALE GENOMIC DNA]</scope>
    <source>
        <strain evidence="5 6">SPR</strain>
    </source>
</reference>
<evidence type="ECO:0000313" key="5">
    <source>
        <dbReference type="EMBL" id="KIX12830.1"/>
    </source>
</evidence>
<evidence type="ECO:0000256" key="1">
    <source>
        <dbReference type="ARBA" id="ARBA00023015"/>
    </source>
</evidence>
<name>A0A0D2JTJ4_9BACT</name>
<dbReference type="Pfam" id="PF07729">
    <property type="entry name" value="FCD"/>
    <property type="match status" value="1"/>
</dbReference>
<keyword evidence="6" id="KW-1185">Reference proteome</keyword>
<proteinExistence type="predicted"/>
<dbReference type="Pfam" id="PF00392">
    <property type="entry name" value="GntR"/>
    <property type="match status" value="1"/>
</dbReference>
<dbReference type="SUPFAM" id="SSF48008">
    <property type="entry name" value="GntR ligand-binding domain-like"/>
    <property type="match status" value="1"/>
</dbReference>
<feature type="domain" description="HTH gntR-type" evidence="4">
    <location>
        <begin position="16"/>
        <end position="83"/>
    </location>
</feature>
<keyword evidence="2" id="KW-0238">DNA-binding</keyword>
<dbReference type="RefSeq" id="WP_044350132.1">
    <property type="nucleotide sequence ID" value="NZ_AZAC01000023.1"/>
</dbReference>
<dbReference type="InterPro" id="IPR011711">
    <property type="entry name" value="GntR_C"/>
</dbReference>
<dbReference type="PANTHER" id="PTHR43537">
    <property type="entry name" value="TRANSCRIPTIONAL REGULATOR, GNTR FAMILY"/>
    <property type="match status" value="1"/>
</dbReference>
<evidence type="ECO:0000313" key="6">
    <source>
        <dbReference type="Proteomes" id="UP000032233"/>
    </source>
</evidence>
<dbReference type="Proteomes" id="UP000032233">
    <property type="component" value="Unassembled WGS sequence"/>
</dbReference>
<gene>
    <name evidence="5" type="ORF">X474_17050</name>
</gene>
<evidence type="ECO:0000256" key="2">
    <source>
        <dbReference type="ARBA" id="ARBA00023125"/>
    </source>
</evidence>
<dbReference type="SMART" id="SM00895">
    <property type="entry name" value="FCD"/>
    <property type="match status" value="1"/>
</dbReference>
<protein>
    <recommendedName>
        <fullName evidence="4">HTH gntR-type domain-containing protein</fullName>
    </recommendedName>
</protein>
<dbReference type="InterPro" id="IPR036388">
    <property type="entry name" value="WH-like_DNA-bd_sf"/>
</dbReference>
<dbReference type="AlphaFoldDB" id="A0A0D2JTJ4"/>
<dbReference type="InParanoid" id="A0A0D2JTJ4"/>
<dbReference type="PROSITE" id="PS50949">
    <property type="entry name" value="HTH_GNTR"/>
    <property type="match status" value="1"/>
</dbReference>
<accession>A0A0D2JTJ4</accession>
<evidence type="ECO:0000256" key="3">
    <source>
        <dbReference type="ARBA" id="ARBA00023163"/>
    </source>
</evidence>
<organism evidence="5 6">
    <name type="scientific">Dethiosulfatarculus sandiegensis</name>
    <dbReference type="NCBI Taxonomy" id="1429043"/>
    <lineage>
        <taxon>Bacteria</taxon>
        <taxon>Pseudomonadati</taxon>
        <taxon>Thermodesulfobacteriota</taxon>
        <taxon>Desulfarculia</taxon>
        <taxon>Desulfarculales</taxon>
        <taxon>Desulfarculaceae</taxon>
        <taxon>Dethiosulfatarculus</taxon>
    </lineage>
</organism>
<dbReference type="GO" id="GO:0003700">
    <property type="term" value="F:DNA-binding transcription factor activity"/>
    <property type="evidence" value="ECO:0007669"/>
    <property type="project" value="InterPro"/>
</dbReference>
<dbReference type="Gene3D" id="1.10.10.10">
    <property type="entry name" value="Winged helix-like DNA-binding domain superfamily/Winged helix DNA-binding domain"/>
    <property type="match status" value="1"/>
</dbReference>
<dbReference type="GO" id="GO:0003677">
    <property type="term" value="F:DNA binding"/>
    <property type="evidence" value="ECO:0007669"/>
    <property type="project" value="UniProtKB-KW"/>
</dbReference>
<sequence length="243" mass="28169">MPSETIFKLKRIRSRGNLAEKVYQRLKEAIIRGHLPPGCLLQEQLVTKAMSISRTPLREAFNRLKAEGLIEVTTHKGARVVELNAGELDDLFEAREAIETLFFERSAKNISKESLLKIRDDLVQAEEKIHQAVDPEEREQAMHHYLRLDRAFHDELITASGNKYWQKVYLNIRDRIEICGYQASQKDDFQIVMDQHLAIIDALLQGETDEACRIMRRHITAMRKRVEDFAKELHPQSQGGRPE</sequence>
<keyword evidence="1" id="KW-0805">Transcription regulation</keyword>
<dbReference type="STRING" id="1429043.X474_17050"/>
<dbReference type="CDD" id="cd07377">
    <property type="entry name" value="WHTH_GntR"/>
    <property type="match status" value="1"/>
</dbReference>
<dbReference type="PANTHER" id="PTHR43537:SF24">
    <property type="entry name" value="GLUCONATE OPERON TRANSCRIPTIONAL REPRESSOR"/>
    <property type="match status" value="1"/>
</dbReference>
<dbReference type="Gene3D" id="1.20.120.530">
    <property type="entry name" value="GntR ligand-binding domain-like"/>
    <property type="match status" value="1"/>
</dbReference>
<dbReference type="InterPro" id="IPR036390">
    <property type="entry name" value="WH_DNA-bd_sf"/>
</dbReference>
<dbReference type="InterPro" id="IPR000524">
    <property type="entry name" value="Tscrpt_reg_HTH_GntR"/>
</dbReference>
<evidence type="ECO:0000259" key="4">
    <source>
        <dbReference type="PROSITE" id="PS50949"/>
    </source>
</evidence>
<comment type="caution">
    <text evidence="5">The sequence shown here is derived from an EMBL/GenBank/DDBJ whole genome shotgun (WGS) entry which is preliminary data.</text>
</comment>
<dbReference type="InterPro" id="IPR008920">
    <property type="entry name" value="TF_FadR/GntR_C"/>
</dbReference>
<keyword evidence="3" id="KW-0804">Transcription</keyword>
<dbReference type="SUPFAM" id="SSF46785">
    <property type="entry name" value="Winged helix' DNA-binding domain"/>
    <property type="match status" value="1"/>
</dbReference>
<dbReference type="OrthoDB" id="5499567at2"/>
<dbReference type="EMBL" id="AZAC01000023">
    <property type="protein sequence ID" value="KIX12830.1"/>
    <property type="molecule type" value="Genomic_DNA"/>
</dbReference>
<dbReference type="SMART" id="SM00345">
    <property type="entry name" value="HTH_GNTR"/>
    <property type="match status" value="1"/>
</dbReference>